<comment type="caution">
    <text evidence="1">The sequence shown here is derived from an EMBL/GenBank/DDBJ whole genome shotgun (WGS) entry which is preliminary data.</text>
</comment>
<dbReference type="InParanoid" id="A0A0V1AQQ9"/>
<organism evidence="1 2">
    <name type="scientific">Trichinella spiralis</name>
    <name type="common">Trichina worm</name>
    <dbReference type="NCBI Taxonomy" id="6334"/>
    <lineage>
        <taxon>Eukaryota</taxon>
        <taxon>Metazoa</taxon>
        <taxon>Ecdysozoa</taxon>
        <taxon>Nematoda</taxon>
        <taxon>Enoplea</taxon>
        <taxon>Dorylaimia</taxon>
        <taxon>Trichinellida</taxon>
        <taxon>Trichinellidae</taxon>
        <taxon>Trichinella</taxon>
    </lineage>
</organism>
<gene>
    <name evidence="1" type="ORF">T01_15478</name>
</gene>
<protein>
    <submittedName>
        <fullName evidence="1">Uncharacterized protein</fullName>
    </submittedName>
</protein>
<evidence type="ECO:0000313" key="1">
    <source>
        <dbReference type="EMBL" id="KRY26515.1"/>
    </source>
</evidence>
<keyword evidence="2" id="KW-1185">Reference proteome</keyword>
<evidence type="ECO:0000313" key="2">
    <source>
        <dbReference type="Proteomes" id="UP000054776"/>
    </source>
</evidence>
<name>A0A0V1AQQ9_TRISP</name>
<sequence length="191" mass="21817">MRSSHSRRLPFRIRSLQGHPFLYLFLFGELTARRGSVFNIAVLSKWHINSLLSLLSLQVTGFGFHDQSSIRSDWLLLHLVDMRAPRGASYRFFSYFLYCWCSPKTPSKISFPHQEDFQSFTFWNARDDLKIVFHPHVCRITGATRMASSAGYGCYFNDGVAGCATSLASTITLLQPLIQCFFFTVFVAHPS</sequence>
<dbReference type="OrthoDB" id="10327589at2759"/>
<dbReference type="AlphaFoldDB" id="A0A0V1AQQ9"/>
<dbReference type="EMBL" id="JYDH01000406">
    <property type="protein sequence ID" value="KRY26515.1"/>
    <property type="molecule type" value="Genomic_DNA"/>
</dbReference>
<reference evidence="1 2" key="1">
    <citation type="submission" date="2015-01" db="EMBL/GenBank/DDBJ databases">
        <title>Evolution of Trichinella species and genotypes.</title>
        <authorList>
            <person name="Korhonen P.K."/>
            <person name="Edoardo P."/>
            <person name="Giuseppe L.R."/>
            <person name="Gasser R.B."/>
        </authorList>
    </citation>
    <scope>NUCLEOTIDE SEQUENCE [LARGE SCALE GENOMIC DNA]</scope>
    <source>
        <strain evidence="1">ISS3</strain>
    </source>
</reference>
<dbReference type="Proteomes" id="UP000054776">
    <property type="component" value="Unassembled WGS sequence"/>
</dbReference>
<proteinExistence type="predicted"/>
<accession>A0A0V1AQQ9</accession>